<dbReference type="InterPro" id="IPR015059">
    <property type="entry name" value="Ca_cell_adhesion_N_dom"/>
</dbReference>
<dbReference type="Pfam" id="PF14564">
    <property type="entry name" value="Membrane_bind"/>
    <property type="match status" value="1"/>
</dbReference>
<accession>A0A2R4T3W3</accession>
<dbReference type="Gene3D" id="2.60.40.1720">
    <property type="entry name" value="Calcium-dependent cell adhesion molecule-1"/>
    <property type="match status" value="1"/>
</dbReference>
<gene>
    <name evidence="3" type="ORF">SLUN_18245</name>
</gene>
<keyword evidence="4" id="KW-1185">Reference proteome</keyword>
<feature type="domain" description="Calcium-dependent cell adhesion molecule N-terminal" evidence="1">
    <location>
        <begin position="19"/>
        <end position="98"/>
    </location>
</feature>
<evidence type="ECO:0000259" key="2">
    <source>
        <dbReference type="Pfam" id="PF14564"/>
    </source>
</evidence>
<dbReference type="PANTHER" id="PTHR38083:SF1">
    <property type="entry name" value="CALCIUM-DEPENDENT CELL ADHESION MOLECULE 1-RELATED"/>
    <property type="match status" value="1"/>
</dbReference>
<evidence type="ECO:0000259" key="1">
    <source>
        <dbReference type="Pfam" id="PF08964"/>
    </source>
</evidence>
<sequence length="214" mass="23882">MSDNSVTFSSRFGVHMKDDQVTFYAQLSFAGEAHTYDLGANENLHPGELNDRFRSVKVGRQVKVLAWQHANQTGRYQEWDLDQADITGIGGLTRFKVIRDTTLPIAVRLEDLTGGQNGQYSLKVASFEVGEILVYSGDPEYGLVGVMPEDGPPVTSAIYVRSEQSGEYVAMGSVYFVWNGTTKSVDVADETNFPANMRYKREGRNQFIFELTDV</sequence>
<dbReference type="KEGG" id="slk:SLUN_18245"/>
<dbReference type="InterPro" id="IPR038423">
    <property type="entry name" value="CAD_C_sf"/>
</dbReference>
<organism evidence="3 4">
    <name type="scientific">Streptomyces lunaelactis</name>
    <dbReference type="NCBI Taxonomy" id="1535768"/>
    <lineage>
        <taxon>Bacteria</taxon>
        <taxon>Bacillati</taxon>
        <taxon>Actinomycetota</taxon>
        <taxon>Actinomycetes</taxon>
        <taxon>Kitasatosporales</taxon>
        <taxon>Streptomycetaceae</taxon>
        <taxon>Streptomyces</taxon>
    </lineage>
</organism>
<dbReference type="InterPro" id="IPR011024">
    <property type="entry name" value="G_crystallin-like"/>
</dbReference>
<dbReference type="GO" id="GO:0098609">
    <property type="term" value="P:cell-cell adhesion"/>
    <property type="evidence" value="ECO:0007669"/>
    <property type="project" value="InterPro"/>
</dbReference>
<dbReference type="EMBL" id="CP026304">
    <property type="protein sequence ID" value="AVZ73830.1"/>
    <property type="molecule type" value="Genomic_DNA"/>
</dbReference>
<dbReference type="SUPFAM" id="SSF49695">
    <property type="entry name" value="gamma-Crystallin-like"/>
    <property type="match status" value="1"/>
</dbReference>
<protein>
    <submittedName>
        <fullName evidence="3">Uncharacterized protein</fullName>
    </submittedName>
</protein>
<dbReference type="Gene3D" id="2.60.20.10">
    <property type="entry name" value="Crystallins"/>
    <property type="match status" value="1"/>
</dbReference>
<dbReference type="Pfam" id="PF08964">
    <property type="entry name" value="Crystall_3"/>
    <property type="match status" value="1"/>
</dbReference>
<dbReference type="PANTHER" id="PTHR38083">
    <property type="entry name" value="CALCIUM-DEPENDENT CELL ADHESION MOLECULE 1-RELATED"/>
    <property type="match status" value="1"/>
</dbReference>
<proteinExistence type="predicted"/>
<evidence type="ECO:0000313" key="3">
    <source>
        <dbReference type="EMBL" id="AVZ73830.1"/>
    </source>
</evidence>
<dbReference type="GO" id="GO:0016020">
    <property type="term" value="C:membrane"/>
    <property type="evidence" value="ECO:0007669"/>
    <property type="project" value="InterPro"/>
</dbReference>
<reference evidence="3 4" key="1">
    <citation type="submission" date="2018-01" db="EMBL/GenBank/DDBJ databases">
        <title>Complete genome sequence of Streptomyces lunaelactis MM109T, a Ferroverdin A producer isolated from cave moonmilk deposits.</title>
        <authorList>
            <person name="Naome A."/>
            <person name="Martinet L."/>
            <person name="Maciejewska M."/>
            <person name="Anderssen S."/>
            <person name="Adam D."/>
            <person name="Tenconi E."/>
            <person name="Deflandre B."/>
            <person name="Arguelles-Arias A."/>
            <person name="Calusinska M."/>
            <person name="Copieters W."/>
            <person name="Karim L."/>
            <person name="Hanikenne M."/>
            <person name="Baurain D."/>
            <person name="van Wezel G."/>
            <person name="Smargiasso N."/>
            <person name="de Pauw E."/>
            <person name="Delfosse P."/>
            <person name="Rigali S."/>
        </authorList>
    </citation>
    <scope>NUCLEOTIDE SEQUENCE [LARGE SCALE GENOMIC DNA]</scope>
    <source>
        <strain evidence="3 4">MM109</strain>
    </source>
</reference>
<feature type="domain" description="Calcium-dependent cell adhesion molecule 1 membrane-binding" evidence="2">
    <location>
        <begin position="105"/>
        <end position="211"/>
    </location>
</feature>
<evidence type="ECO:0000313" key="4">
    <source>
        <dbReference type="Proteomes" id="UP000244201"/>
    </source>
</evidence>
<dbReference type="Proteomes" id="UP000244201">
    <property type="component" value="Chromosome"/>
</dbReference>
<name>A0A2R4T3W3_9ACTN</name>
<dbReference type="InterPro" id="IPR052885">
    <property type="entry name" value="Dictyostelium_CAD"/>
</dbReference>
<dbReference type="AlphaFoldDB" id="A0A2R4T3W3"/>
<dbReference type="InterPro" id="IPR029283">
    <property type="entry name" value="Membrane-bd"/>
</dbReference>